<protein>
    <submittedName>
        <fullName evidence="1">Uncharacterized protein</fullName>
    </submittedName>
</protein>
<name>A0ACC3DDN7_9PEZI</name>
<evidence type="ECO:0000313" key="2">
    <source>
        <dbReference type="Proteomes" id="UP001186974"/>
    </source>
</evidence>
<gene>
    <name evidence="1" type="ORF">LTS18_000080</name>
</gene>
<sequence length="340" mass="36655">MPSTTAPYADAHVDTKGPGDARPTALQILKDEDMVGNMTGKTVLITGCSSGIGVETARALHHAGADVYMTVRKMAQGESVRQSILASSPGKGKLELIDLDLSSLNSVRTGAAAFLSKSKQLNVLITNAGVMAVADRQLTPDGHEMQFGTNHLAHFLLFQLLKPTLLSSSTADFNSRVVALTSCGHRISPEHLDNLTLEGKYDPWVSYGQSKTANIHMANHIERLYSSRGLHALSVHPGGIMTELSRHMDASAVAGWEKPETVAIMKSVEQGAATSVWAAVAKVFEGNGGKYLEDCSVAEPVKPELMYDLTKPGYAPHAYDEERERKLWEVSCELVGVKDE</sequence>
<organism evidence="1 2">
    <name type="scientific">Coniosporium uncinatum</name>
    <dbReference type="NCBI Taxonomy" id="93489"/>
    <lineage>
        <taxon>Eukaryota</taxon>
        <taxon>Fungi</taxon>
        <taxon>Dikarya</taxon>
        <taxon>Ascomycota</taxon>
        <taxon>Pezizomycotina</taxon>
        <taxon>Dothideomycetes</taxon>
        <taxon>Dothideomycetes incertae sedis</taxon>
        <taxon>Coniosporium</taxon>
    </lineage>
</organism>
<comment type="caution">
    <text evidence="1">The sequence shown here is derived from an EMBL/GenBank/DDBJ whole genome shotgun (WGS) entry which is preliminary data.</text>
</comment>
<reference evidence="1" key="1">
    <citation type="submission" date="2024-09" db="EMBL/GenBank/DDBJ databases">
        <title>Black Yeasts Isolated from many extreme environments.</title>
        <authorList>
            <person name="Coleine C."/>
            <person name="Stajich J.E."/>
            <person name="Selbmann L."/>
        </authorList>
    </citation>
    <scope>NUCLEOTIDE SEQUENCE</scope>
    <source>
        <strain evidence="1">CCFEE 5737</strain>
    </source>
</reference>
<dbReference type="EMBL" id="JAWDJW010006334">
    <property type="protein sequence ID" value="KAK3065603.1"/>
    <property type="molecule type" value="Genomic_DNA"/>
</dbReference>
<keyword evidence="2" id="KW-1185">Reference proteome</keyword>
<proteinExistence type="predicted"/>
<dbReference type="Proteomes" id="UP001186974">
    <property type="component" value="Unassembled WGS sequence"/>
</dbReference>
<evidence type="ECO:0000313" key="1">
    <source>
        <dbReference type="EMBL" id="KAK3065603.1"/>
    </source>
</evidence>
<accession>A0ACC3DDN7</accession>